<keyword evidence="2" id="KW-0229">DNA integration</keyword>
<dbReference type="Pfam" id="PF00239">
    <property type="entry name" value="Resolvase"/>
    <property type="match status" value="1"/>
</dbReference>
<comment type="caution">
    <text evidence="6">The sequence shown here is derived from an EMBL/GenBank/DDBJ whole genome shotgun (WGS) entry which is preliminary data.</text>
</comment>
<gene>
    <name evidence="6" type="ORF">HNP60_001609</name>
</gene>
<dbReference type="Gene3D" id="3.40.50.1390">
    <property type="entry name" value="Resolvase, N-terminal catalytic domain"/>
    <property type="match status" value="1"/>
</dbReference>
<dbReference type="SMART" id="SM00857">
    <property type="entry name" value="Resolvase"/>
    <property type="match status" value="1"/>
</dbReference>
<dbReference type="InterPro" id="IPR036162">
    <property type="entry name" value="Resolvase-like_N_sf"/>
</dbReference>
<dbReference type="Gene3D" id="1.10.10.60">
    <property type="entry name" value="Homeodomain-like"/>
    <property type="match status" value="1"/>
</dbReference>
<keyword evidence="4" id="KW-0233">DNA recombination</keyword>
<dbReference type="CDD" id="cd03768">
    <property type="entry name" value="SR_ResInv"/>
    <property type="match status" value="1"/>
</dbReference>
<organism evidence="6 7">
    <name type="scientific">Sphingobium lignivorans</name>
    <dbReference type="NCBI Taxonomy" id="2735886"/>
    <lineage>
        <taxon>Bacteria</taxon>
        <taxon>Pseudomonadati</taxon>
        <taxon>Pseudomonadota</taxon>
        <taxon>Alphaproteobacteria</taxon>
        <taxon>Sphingomonadales</taxon>
        <taxon>Sphingomonadaceae</taxon>
        <taxon>Sphingobium</taxon>
    </lineage>
</organism>
<accession>A0ABR6NEC5</accession>
<dbReference type="CDD" id="cd00569">
    <property type="entry name" value="HTH_Hin_like"/>
    <property type="match status" value="1"/>
</dbReference>
<dbReference type="Proteomes" id="UP001138540">
    <property type="component" value="Unassembled WGS sequence"/>
</dbReference>
<dbReference type="InterPro" id="IPR006120">
    <property type="entry name" value="Resolvase_HTH_dom"/>
</dbReference>
<dbReference type="PROSITE" id="PS51736">
    <property type="entry name" value="RECOMBINASES_3"/>
    <property type="match status" value="1"/>
</dbReference>
<dbReference type="PROSITE" id="PS00398">
    <property type="entry name" value="RECOMBINASES_2"/>
    <property type="match status" value="1"/>
</dbReference>
<dbReference type="PANTHER" id="PTHR30461:SF2">
    <property type="entry name" value="SERINE RECOMBINASE PINE-RELATED"/>
    <property type="match status" value="1"/>
</dbReference>
<dbReference type="InterPro" id="IPR050639">
    <property type="entry name" value="SSR_resolvase"/>
</dbReference>
<dbReference type="EMBL" id="JACHKA010000001">
    <property type="protein sequence ID" value="MBB5985635.1"/>
    <property type="molecule type" value="Genomic_DNA"/>
</dbReference>
<dbReference type="Pfam" id="PF02796">
    <property type="entry name" value="HTH_7"/>
    <property type="match status" value="1"/>
</dbReference>
<name>A0ABR6NEC5_9SPHN</name>
<dbReference type="SUPFAM" id="SSF53041">
    <property type="entry name" value="Resolvase-like"/>
    <property type="match status" value="1"/>
</dbReference>
<sequence length="153" mass="16703">MRASSPTSLAANHASGPALDKALAALNAGDQLVVWRLDRLGRNFRHLVEIGDELRERGVNLISLSEGIDTSSNVGEIVFRLMSVFSDFERNAIVERTRAGLAAAKARGIRLGRTPAMNAHQILEARRLIHSGVKKDEAARIIGVGRSTLYRHL</sequence>
<evidence type="ECO:0000256" key="2">
    <source>
        <dbReference type="ARBA" id="ARBA00022908"/>
    </source>
</evidence>
<dbReference type="SUPFAM" id="SSF46689">
    <property type="entry name" value="Homeodomain-like"/>
    <property type="match status" value="1"/>
</dbReference>
<dbReference type="InterPro" id="IPR006118">
    <property type="entry name" value="Recombinase_CS"/>
</dbReference>
<evidence type="ECO:0000313" key="7">
    <source>
        <dbReference type="Proteomes" id="UP001138540"/>
    </source>
</evidence>
<evidence type="ECO:0000256" key="1">
    <source>
        <dbReference type="ARBA" id="ARBA00009913"/>
    </source>
</evidence>
<reference evidence="6 7" key="1">
    <citation type="submission" date="2020-08" db="EMBL/GenBank/DDBJ databases">
        <title>Exploring microbial biodiversity for novel pathways involved in the catabolism of aromatic compounds derived from lignin.</title>
        <authorList>
            <person name="Elkins J."/>
        </authorList>
    </citation>
    <scope>NUCLEOTIDE SEQUENCE [LARGE SCALE GENOMIC DNA]</scope>
    <source>
        <strain evidence="6 7">B1D3A</strain>
    </source>
</reference>
<proteinExistence type="inferred from homology"/>
<dbReference type="InterPro" id="IPR009057">
    <property type="entry name" value="Homeodomain-like_sf"/>
</dbReference>
<evidence type="ECO:0000313" key="6">
    <source>
        <dbReference type="EMBL" id="MBB5985635.1"/>
    </source>
</evidence>
<feature type="domain" description="Resolvase/invertase-type recombinase catalytic" evidence="5">
    <location>
        <begin position="1"/>
        <end position="108"/>
    </location>
</feature>
<dbReference type="PANTHER" id="PTHR30461">
    <property type="entry name" value="DNA-INVERTASE FROM LAMBDOID PROPHAGE"/>
    <property type="match status" value="1"/>
</dbReference>
<keyword evidence="3" id="KW-0238">DNA-binding</keyword>
<evidence type="ECO:0000256" key="4">
    <source>
        <dbReference type="ARBA" id="ARBA00023172"/>
    </source>
</evidence>
<dbReference type="InterPro" id="IPR006119">
    <property type="entry name" value="Resolv_N"/>
</dbReference>
<protein>
    <submittedName>
        <fullName evidence="6">DNA invertase Pin-like site-specific DNA recombinase</fullName>
    </submittedName>
</protein>
<keyword evidence="7" id="KW-1185">Reference proteome</keyword>
<evidence type="ECO:0000259" key="5">
    <source>
        <dbReference type="PROSITE" id="PS51736"/>
    </source>
</evidence>
<comment type="similarity">
    <text evidence="1">Belongs to the site-specific recombinase resolvase family.</text>
</comment>
<evidence type="ECO:0000256" key="3">
    <source>
        <dbReference type="ARBA" id="ARBA00023125"/>
    </source>
</evidence>